<evidence type="ECO:0000313" key="3">
    <source>
        <dbReference type="Proteomes" id="UP001550044"/>
    </source>
</evidence>
<keyword evidence="3" id="KW-1185">Reference proteome</keyword>
<protein>
    <submittedName>
        <fullName evidence="2">GNAT family N-acetyltransferase</fullName>
        <ecNumber evidence="2">2.3.1.-</ecNumber>
    </submittedName>
</protein>
<dbReference type="EMBL" id="JBEXIP010000037">
    <property type="protein sequence ID" value="MET8437424.1"/>
    <property type="molecule type" value="Genomic_DNA"/>
</dbReference>
<sequence>MSLQHIDVCVRRATLDDVPALVRMRALMLSDMGMQTGDADAPWRAASALWFSERLLLPDEFAAFLVADPELGVVASAVGACDAHAPSPANPSGLHGHISNVSTDPRRRRRGYARACLDALLTWFREETPVTVVDLNATGDGAGLYESFGFAAPRHPALQLRTGA</sequence>
<dbReference type="InterPro" id="IPR016181">
    <property type="entry name" value="Acyl_CoA_acyltransferase"/>
</dbReference>
<gene>
    <name evidence="2" type="ORF">ABZV61_32655</name>
</gene>
<evidence type="ECO:0000313" key="2">
    <source>
        <dbReference type="EMBL" id="MET8437424.1"/>
    </source>
</evidence>
<dbReference type="GO" id="GO:0016746">
    <property type="term" value="F:acyltransferase activity"/>
    <property type="evidence" value="ECO:0007669"/>
    <property type="project" value="UniProtKB-KW"/>
</dbReference>
<dbReference type="RefSeq" id="WP_352304051.1">
    <property type="nucleotide sequence ID" value="NZ_JBEOSG010000005.1"/>
</dbReference>
<evidence type="ECO:0000259" key="1">
    <source>
        <dbReference type="PROSITE" id="PS51186"/>
    </source>
</evidence>
<keyword evidence="2" id="KW-0808">Transferase</keyword>
<accession>A0ABV2UHV0</accession>
<organism evidence="2 3">
    <name type="scientific">Streptomyces sp. 900116325</name>
    <dbReference type="NCBI Taxonomy" id="3154295"/>
    <lineage>
        <taxon>Bacteria</taxon>
        <taxon>Bacillati</taxon>
        <taxon>Actinomycetota</taxon>
        <taxon>Actinomycetes</taxon>
        <taxon>Kitasatosporales</taxon>
        <taxon>Streptomycetaceae</taxon>
        <taxon>Streptomyces</taxon>
    </lineage>
</organism>
<comment type="caution">
    <text evidence="2">The sequence shown here is derived from an EMBL/GenBank/DDBJ whole genome shotgun (WGS) entry which is preliminary data.</text>
</comment>
<keyword evidence="2" id="KW-0012">Acyltransferase</keyword>
<dbReference type="Proteomes" id="UP001550044">
    <property type="component" value="Unassembled WGS sequence"/>
</dbReference>
<dbReference type="InterPro" id="IPR000182">
    <property type="entry name" value="GNAT_dom"/>
</dbReference>
<dbReference type="Gene3D" id="3.40.630.30">
    <property type="match status" value="1"/>
</dbReference>
<dbReference type="Pfam" id="PF00583">
    <property type="entry name" value="Acetyltransf_1"/>
    <property type="match status" value="1"/>
</dbReference>
<proteinExistence type="predicted"/>
<dbReference type="PROSITE" id="PS51186">
    <property type="entry name" value="GNAT"/>
    <property type="match status" value="1"/>
</dbReference>
<reference evidence="2 3" key="1">
    <citation type="submission" date="2024-06" db="EMBL/GenBank/DDBJ databases">
        <title>The Natural Products Discovery Center: Release of the First 8490 Sequenced Strains for Exploring Actinobacteria Biosynthetic Diversity.</title>
        <authorList>
            <person name="Kalkreuter E."/>
            <person name="Kautsar S.A."/>
            <person name="Yang D."/>
            <person name="Bader C.D."/>
            <person name="Teijaro C.N."/>
            <person name="Fluegel L."/>
            <person name="Davis C.M."/>
            <person name="Simpson J.R."/>
            <person name="Lauterbach L."/>
            <person name="Steele A.D."/>
            <person name="Gui C."/>
            <person name="Meng S."/>
            <person name="Li G."/>
            <person name="Viehrig K."/>
            <person name="Ye F."/>
            <person name="Su P."/>
            <person name="Kiefer A.F."/>
            <person name="Nichols A."/>
            <person name="Cepeda A.J."/>
            <person name="Yan W."/>
            <person name="Fan B."/>
            <person name="Jiang Y."/>
            <person name="Adhikari A."/>
            <person name="Zheng C.-J."/>
            <person name="Schuster L."/>
            <person name="Cowan T.M."/>
            <person name="Smanski M.J."/>
            <person name="Chevrette M.G."/>
            <person name="De Carvalho L.P.S."/>
            <person name="Shen B."/>
        </authorList>
    </citation>
    <scope>NUCLEOTIDE SEQUENCE [LARGE SCALE GENOMIC DNA]</scope>
    <source>
        <strain evidence="2 3">NPDC005137</strain>
    </source>
</reference>
<feature type="domain" description="N-acetyltransferase" evidence="1">
    <location>
        <begin position="8"/>
        <end position="164"/>
    </location>
</feature>
<dbReference type="EC" id="2.3.1.-" evidence="2"/>
<dbReference type="SUPFAM" id="SSF55729">
    <property type="entry name" value="Acyl-CoA N-acyltransferases (Nat)"/>
    <property type="match status" value="1"/>
</dbReference>
<name>A0ABV2UHV0_9ACTN</name>